<sequence length="131" mass="14738">MLNQRDRRQLNALARQITEDDPALAEAFENWRMPPPESPSPELSRTRTTQPDNHRITGRFSAAMSLRRWWGALFVVCGLALVVLTAVGVTLKAWTIVAISLAALGTVFGVAALCFWLSYRNAVSDRRRRRS</sequence>
<keyword evidence="2" id="KW-1133">Transmembrane helix</keyword>
<keyword evidence="4" id="KW-1185">Reference proteome</keyword>
<evidence type="ECO:0008006" key="5">
    <source>
        <dbReference type="Google" id="ProtNLM"/>
    </source>
</evidence>
<proteinExistence type="predicted"/>
<evidence type="ECO:0000313" key="4">
    <source>
        <dbReference type="Proteomes" id="UP001596337"/>
    </source>
</evidence>
<comment type="caution">
    <text evidence="3">The sequence shown here is derived from an EMBL/GenBank/DDBJ whole genome shotgun (WGS) entry which is preliminary data.</text>
</comment>
<protein>
    <recommendedName>
        <fullName evidence="5">DUF3040 domain-containing protein</fullName>
    </recommendedName>
</protein>
<name>A0ABW2C0Q3_9PSEU</name>
<organism evidence="3 4">
    <name type="scientific">Haloechinothrix salitolerans</name>
    <dbReference type="NCBI Taxonomy" id="926830"/>
    <lineage>
        <taxon>Bacteria</taxon>
        <taxon>Bacillati</taxon>
        <taxon>Actinomycetota</taxon>
        <taxon>Actinomycetes</taxon>
        <taxon>Pseudonocardiales</taxon>
        <taxon>Pseudonocardiaceae</taxon>
        <taxon>Haloechinothrix</taxon>
    </lineage>
</organism>
<keyword evidence="2" id="KW-0812">Transmembrane</keyword>
<dbReference type="EMBL" id="JBHSXX010000001">
    <property type="protein sequence ID" value="MFC6868821.1"/>
    <property type="molecule type" value="Genomic_DNA"/>
</dbReference>
<reference evidence="4" key="1">
    <citation type="journal article" date="2019" name="Int. J. Syst. Evol. Microbiol.">
        <title>The Global Catalogue of Microorganisms (GCM) 10K type strain sequencing project: providing services to taxonomists for standard genome sequencing and annotation.</title>
        <authorList>
            <consortium name="The Broad Institute Genomics Platform"/>
            <consortium name="The Broad Institute Genome Sequencing Center for Infectious Disease"/>
            <person name="Wu L."/>
            <person name="Ma J."/>
        </authorList>
    </citation>
    <scope>NUCLEOTIDE SEQUENCE [LARGE SCALE GENOMIC DNA]</scope>
    <source>
        <strain evidence="4">KCTC 32255</strain>
    </source>
</reference>
<dbReference type="Proteomes" id="UP001596337">
    <property type="component" value="Unassembled WGS sequence"/>
</dbReference>
<feature type="region of interest" description="Disordered" evidence="1">
    <location>
        <begin position="29"/>
        <end position="54"/>
    </location>
</feature>
<evidence type="ECO:0000256" key="2">
    <source>
        <dbReference type="SAM" id="Phobius"/>
    </source>
</evidence>
<evidence type="ECO:0000256" key="1">
    <source>
        <dbReference type="SAM" id="MobiDB-lite"/>
    </source>
</evidence>
<dbReference type="RefSeq" id="WP_345396785.1">
    <property type="nucleotide sequence ID" value="NZ_BAABLA010000026.1"/>
</dbReference>
<accession>A0ABW2C0Q3</accession>
<evidence type="ECO:0000313" key="3">
    <source>
        <dbReference type="EMBL" id="MFC6868821.1"/>
    </source>
</evidence>
<keyword evidence="2" id="KW-0472">Membrane</keyword>
<feature type="transmembrane region" description="Helical" evidence="2">
    <location>
        <begin position="93"/>
        <end position="119"/>
    </location>
</feature>
<feature type="transmembrane region" description="Helical" evidence="2">
    <location>
        <begin position="69"/>
        <end position="87"/>
    </location>
</feature>
<gene>
    <name evidence="3" type="ORF">ACFQGD_16895</name>
</gene>